<protein>
    <submittedName>
        <fullName evidence="1">Uncharacterized protein</fullName>
    </submittedName>
</protein>
<keyword evidence="1" id="KW-0496">Mitochondrion</keyword>
<geneLocation type="mitochondrion" evidence="1"/>
<evidence type="ECO:0000313" key="1">
    <source>
        <dbReference type="EMBL" id="KUM47942.1"/>
    </source>
</evidence>
<proteinExistence type="predicted"/>
<sequence length="62" mass="6770">MRGGEEDIMDAIEANTEEDTTIRGRKYFLGSLPEFSSDYPILPLLGSNPSSSSPSSFFRPGV</sequence>
<dbReference type="EMBL" id="LKAM01000006">
    <property type="protein sequence ID" value="KUM47942.1"/>
    <property type="molecule type" value="Genomic_DNA"/>
</dbReference>
<reference evidence="1" key="1">
    <citation type="journal article" date="2015" name="Genome Biol. Evol.">
        <title>Organellar Genomes of White Spruce (Picea glauca): Assembly and Annotation.</title>
        <authorList>
            <person name="Jackman S.D."/>
            <person name="Warren R.L."/>
            <person name="Gibb E.A."/>
            <person name="Vandervalk B.P."/>
            <person name="Mohamadi H."/>
            <person name="Chu J."/>
            <person name="Raymond A."/>
            <person name="Pleasance S."/>
            <person name="Coope R."/>
            <person name="Wildung M.R."/>
            <person name="Ritland C.E."/>
            <person name="Bousquet J."/>
            <person name="Jones S.J."/>
            <person name="Bohlmann J."/>
            <person name="Birol I."/>
        </authorList>
    </citation>
    <scope>NUCLEOTIDE SEQUENCE [LARGE SCALE GENOMIC DNA]</scope>
    <source>
        <tissue evidence="1">Flushing bud</tissue>
    </source>
</reference>
<organism evidence="1">
    <name type="scientific">Picea glauca</name>
    <name type="common">White spruce</name>
    <name type="synonym">Pinus glauca</name>
    <dbReference type="NCBI Taxonomy" id="3330"/>
    <lineage>
        <taxon>Eukaryota</taxon>
        <taxon>Viridiplantae</taxon>
        <taxon>Streptophyta</taxon>
        <taxon>Embryophyta</taxon>
        <taxon>Tracheophyta</taxon>
        <taxon>Spermatophyta</taxon>
        <taxon>Pinopsida</taxon>
        <taxon>Pinidae</taxon>
        <taxon>Conifers I</taxon>
        <taxon>Pinales</taxon>
        <taxon>Pinaceae</taxon>
        <taxon>Picea</taxon>
    </lineage>
</organism>
<accession>A0A101LZ56</accession>
<gene>
    <name evidence="1" type="ORF">ABT39_MTgene4937</name>
</gene>
<comment type="caution">
    <text evidence="1">The sequence shown here is derived from an EMBL/GenBank/DDBJ whole genome shotgun (WGS) entry which is preliminary data.</text>
</comment>
<dbReference type="AlphaFoldDB" id="A0A101LZ56"/>
<name>A0A101LZ56_PICGL</name>